<dbReference type="Pfam" id="PF07863">
    <property type="entry name" value="CtnDOT_TraJ"/>
    <property type="match status" value="1"/>
</dbReference>
<feature type="domain" description="Conjugative transposon TraJ C-terminal" evidence="1">
    <location>
        <begin position="10"/>
        <end position="301"/>
    </location>
</feature>
<evidence type="ECO:0000259" key="1">
    <source>
        <dbReference type="Pfam" id="PF07863"/>
    </source>
</evidence>
<name>A0A4Y8WN97_9PORP</name>
<sequence length="309" mass="32705">MNGVDGFVLSLSGLINNLFGSMESAAEVLVGFSTTLAGIGCVVYIASIILPAIERVDRIPIYPLLKPLFVAFVVVNFPMLAGVVSDASTGVGEVISSMVTSDDTASYLTLFAEKVDKVMEEQELAQDSALNGGVDSSSAGSEGNTVGSDEAMNVFEKIGFKILYRFIVPGAAFLAILLGQVIYIGMLLFSKFFLFILTIVGPLSFALSQFKIFAGSFSQWLARFISVSLWPGLCGIVRGVNDHIIKAIADNMGNTFTAAIVGLVLIIFCATLYLHVPTLADFVVQSGGVGNVGSSAKNVIKSGLNKLMR</sequence>
<protein>
    <recommendedName>
        <fullName evidence="1">Conjugative transposon TraJ C-terminal domain-containing protein</fullName>
    </recommendedName>
</protein>
<gene>
    <name evidence="2" type="ORF">E4P47_07885</name>
</gene>
<organism evidence="2 3">
    <name type="scientific">Porphyromonas levii</name>
    <dbReference type="NCBI Taxonomy" id="28114"/>
    <lineage>
        <taxon>Bacteria</taxon>
        <taxon>Pseudomonadati</taxon>
        <taxon>Bacteroidota</taxon>
        <taxon>Bacteroidia</taxon>
        <taxon>Bacteroidales</taxon>
        <taxon>Porphyromonadaceae</taxon>
        <taxon>Porphyromonas</taxon>
    </lineage>
</organism>
<dbReference type="OrthoDB" id="1222125at2"/>
<keyword evidence="3" id="KW-1185">Reference proteome</keyword>
<accession>A0A4Y8WN97</accession>
<proteinExistence type="predicted"/>
<dbReference type="GO" id="GO:0016020">
    <property type="term" value="C:membrane"/>
    <property type="evidence" value="ECO:0007669"/>
    <property type="project" value="UniProtKB-SubCell"/>
</dbReference>
<dbReference type="AlphaFoldDB" id="A0A4Y8WN97"/>
<dbReference type="Proteomes" id="UP000297225">
    <property type="component" value="Unassembled WGS sequence"/>
</dbReference>
<dbReference type="InterPro" id="IPR012424">
    <property type="entry name" value="Conjugative_transposon_TraJ_C"/>
</dbReference>
<evidence type="ECO:0000313" key="3">
    <source>
        <dbReference type="Proteomes" id="UP000297225"/>
    </source>
</evidence>
<evidence type="ECO:0000313" key="2">
    <source>
        <dbReference type="EMBL" id="TFH94346.1"/>
    </source>
</evidence>
<dbReference type="RefSeq" id="WP_134849325.1">
    <property type="nucleotide sequence ID" value="NZ_CP197400.1"/>
</dbReference>
<comment type="caution">
    <text evidence="2">The sequence shown here is derived from an EMBL/GenBank/DDBJ whole genome shotgun (WGS) entry which is preliminary data.</text>
</comment>
<dbReference type="STRING" id="1122973.GCA_000379925_01990"/>
<reference evidence="2 3" key="1">
    <citation type="submission" date="2019-03" db="EMBL/GenBank/DDBJ databases">
        <title>Porphyromonas levii Isolated from the Uterus of Dairy Cows.</title>
        <authorList>
            <person name="Francis A.M."/>
        </authorList>
    </citation>
    <scope>NUCLEOTIDE SEQUENCE [LARGE SCALE GENOMIC DNA]</scope>
    <source>
        <strain evidence="2 3">AF5678</strain>
    </source>
</reference>
<dbReference type="GO" id="GO:0030255">
    <property type="term" value="P:protein secretion by the type IV secretion system"/>
    <property type="evidence" value="ECO:0007669"/>
    <property type="project" value="InterPro"/>
</dbReference>
<dbReference type="EMBL" id="SPNC01000136">
    <property type="protein sequence ID" value="TFH94346.1"/>
    <property type="molecule type" value="Genomic_DNA"/>
</dbReference>